<organism evidence="1">
    <name type="scientific">Anguilla anguilla</name>
    <name type="common">European freshwater eel</name>
    <name type="synonym">Muraena anguilla</name>
    <dbReference type="NCBI Taxonomy" id="7936"/>
    <lineage>
        <taxon>Eukaryota</taxon>
        <taxon>Metazoa</taxon>
        <taxon>Chordata</taxon>
        <taxon>Craniata</taxon>
        <taxon>Vertebrata</taxon>
        <taxon>Euteleostomi</taxon>
        <taxon>Actinopterygii</taxon>
        <taxon>Neopterygii</taxon>
        <taxon>Teleostei</taxon>
        <taxon>Anguilliformes</taxon>
        <taxon>Anguillidae</taxon>
        <taxon>Anguilla</taxon>
    </lineage>
</organism>
<proteinExistence type="predicted"/>
<reference evidence="1" key="1">
    <citation type="submission" date="2014-11" db="EMBL/GenBank/DDBJ databases">
        <authorList>
            <person name="Amaro Gonzalez C."/>
        </authorList>
    </citation>
    <scope>NUCLEOTIDE SEQUENCE</scope>
</reference>
<dbReference type="EMBL" id="GBXM01074098">
    <property type="protein sequence ID" value="JAH34479.1"/>
    <property type="molecule type" value="Transcribed_RNA"/>
</dbReference>
<reference evidence="1" key="2">
    <citation type="journal article" date="2015" name="Fish Shellfish Immunol.">
        <title>Early steps in the European eel (Anguilla anguilla)-Vibrio vulnificus interaction in the gills: Role of the RtxA13 toxin.</title>
        <authorList>
            <person name="Callol A."/>
            <person name="Pajuelo D."/>
            <person name="Ebbesson L."/>
            <person name="Teles M."/>
            <person name="MacKenzie S."/>
            <person name="Amaro C."/>
        </authorList>
    </citation>
    <scope>NUCLEOTIDE SEQUENCE</scope>
</reference>
<protein>
    <submittedName>
        <fullName evidence="1">Uncharacterized protein</fullName>
    </submittedName>
</protein>
<evidence type="ECO:0000313" key="1">
    <source>
        <dbReference type="EMBL" id="JAH34479.1"/>
    </source>
</evidence>
<sequence>MDPTQIFATRGTSWHSLCHCDGMAPCQILTQIWATPEISPASRSPT</sequence>
<accession>A0A0E9RZ25</accession>
<name>A0A0E9RZ25_ANGAN</name>
<dbReference type="AlphaFoldDB" id="A0A0E9RZ25"/>